<dbReference type="InterPro" id="IPR032691">
    <property type="entry name" value="Mon2/Sec7/BIG1-like_HUS"/>
</dbReference>
<feature type="region of interest" description="Disordered" evidence="4">
    <location>
        <begin position="325"/>
        <end position="347"/>
    </location>
</feature>
<dbReference type="Pfam" id="PF12783">
    <property type="entry name" value="Sec7-like_HUS"/>
    <property type="match status" value="1"/>
</dbReference>
<dbReference type="EMBL" id="JANBTW010000089">
    <property type="protein sequence ID" value="KAJ2672055.1"/>
    <property type="molecule type" value="Genomic_DNA"/>
</dbReference>
<protein>
    <submittedName>
        <fullName evidence="8">Endocytosis and vacuole integrity protein</fullName>
    </submittedName>
</protein>
<dbReference type="Pfam" id="PF16213">
    <property type="entry name" value="DCB"/>
    <property type="match status" value="1"/>
</dbReference>
<evidence type="ECO:0000256" key="2">
    <source>
        <dbReference type="ARBA" id="ARBA00022448"/>
    </source>
</evidence>
<comment type="caution">
    <text evidence="8">The sequence shown here is derived from an EMBL/GenBank/DDBJ whole genome shotgun (WGS) entry which is preliminary data.</text>
</comment>
<proteinExistence type="inferred from homology"/>
<evidence type="ECO:0000313" key="9">
    <source>
        <dbReference type="Proteomes" id="UP001151518"/>
    </source>
</evidence>
<reference evidence="8" key="1">
    <citation type="submission" date="2022-07" db="EMBL/GenBank/DDBJ databases">
        <title>Phylogenomic reconstructions and comparative analyses of Kickxellomycotina fungi.</title>
        <authorList>
            <person name="Reynolds N.K."/>
            <person name="Stajich J.E."/>
            <person name="Barry K."/>
            <person name="Grigoriev I.V."/>
            <person name="Crous P."/>
            <person name="Smith M.E."/>
        </authorList>
    </citation>
    <scope>NUCLEOTIDE SEQUENCE</scope>
    <source>
        <strain evidence="8">NRRL 3115</strain>
    </source>
</reference>
<dbReference type="InterPro" id="IPR016024">
    <property type="entry name" value="ARM-type_fold"/>
</dbReference>
<keyword evidence="3" id="KW-0653">Protein transport</keyword>
<dbReference type="GO" id="GO:0005794">
    <property type="term" value="C:Golgi apparatus"/>
    <property type="evidence" value="ECO:0007669"/>
    <property type="project" value="UniProtKB-ARBA"/>
</dbReference>
<dbReference type="InterPro" id="IPR032629">
    <property type="entry name" value="DCB_dom"/>
</dbReference>
<dbReference type="Proteomes" id="UP001151518">
    <property type="component" value="Unassembled WGS sequence"/>
</dbReference>
<comment type="similarity">
    <text evidence="1">Belongs to the MON2 family.</text>
</comment>
<evidence type="ECO:0000256" key="3">
    <source>
        <dbReference type="ARBA" id="ARBA00022927"/>
    </source>
</evidence>
<dbReference type="Pfam" id="PF16206">
    <property type="entry name" value="Mon2_C"/>
    <property type="match status" value="2"/>
</dbReference>
<feature type="compositionally biased region" description="Low complexity" evidence="4">
    <location>
        <begin position="328"/>
        <end position="344"/>
    </location>
</feature>
<dbReference type="PANTHER" id="PTHR10663:SF333">
    <property type="entry name" value="PROTEIN MON2 HOMOLOG"/>
    <property type="match status" value="1"/>
</dbReference>
<feature type="region of interest" description="Disordered" evidence="4">
    <location>
        <begin position="773"/>
        <end position="804"/>
    </location>
</feature>
<keyword evidence="2" id="KW-0813">Transport</keyword>
<dbReference type="GO" id="GO:0015031">
    <property type="term" value="P:protein transport"/>
    <property type="evidence" value="ECO:0007669"/>
    <property type="project" value="UniProtKB-KW"/>
</dbReference>
<accession>A0A9W8G4W1</accession>
<gene>
    <name evidence="8" type="primary">MON2</name>
    <name evidence="8" type="ORF">GGI25_005249</name>
</gene>
<name>A0A9W8G4W1_9FUNG</name>
<feature type="domain" description="Mon2 C-terminal" evidence="6">
    <location>
        <begin position="1243"/>
        <end position="1595"/>
    </location>
</feature>
<dbReference type="PANTHER" id="PTHR10663">
    <property type="entry name" value="GUANYL-NUCLEOTIDE EXCHANGE FACTOR"/>
    <property type="match status" value="1"/>
</dbReference>
<evidence type="ECO:0000313" key="8">
    <source>
        <dbReference type="EMBL" id="KAJ2672055.1"/>
    </source>
</evidence>
<dbReference type="OrthoDB" id="294853at2759"/>
<feature type="domain" description="Mon2/Sec7/BIG1-like dimerisation and cyclophilin-binding" evidence="7">
    <location>
        <begin position="5"/>
        <end position="179"/>
    </location>
</feature>
<feature type="domain" description="Mon2 C-terminal" evidence="6">
    <location>
        <begin position="1129"/>
        <end position="1178"/>
    </location>
</feature>
<evidence type="ECO:0000256" key="1">
    <source>
        <dbReference type="ARBA" id="ARBA00008144"/>
    </source>
</evidence>
<evidence type="ECO:0000259" key="5">
    <source>
        <dbReference type="Pfam" id="PF12783"/>
    </source>
</evidence>
<dbReference type="InterPro" id="IPR032817">
    <property type="entry name" value="Mon2_C"/>
</dbReference>
<feature type="region of interest" description="Disordered" evidence="4">
    <location>
        <begin position="977"/>
        <end position="996"/>
    </location>
</feature>
<dbReference type="SUPFAM" id="SSF48371">
    <property type="entry name" value="ARM repeat"/>
    <property type="match status" value="1"/>
</dbReference>
<feature type="domain" description="Mon2/Sec7/BIG1-like HUS" evidence="5">
    <location>
        <begin position="209"/>
        <end position="323"/>
    </location>
</feature>
<feature type="compositionally biased region" description="Low complexity" evidence="4">
    <location>
        <begin position="792"/>
        <end position="802"/>
    </location>
</feature>
<evidence type="ECO:0000256" key="4">
    <source>
        <dbReference type="SAM" id="MobiDB-lite"/>
    </source>
</evidence>
<feature type="compositionally biased region" description="Gly residues" evidence="4">
    <location>
        <begin position="774"/>
        <end position="791"/>
    </location>
</feature>
<sequence>MATTNLGTLLLSELQSLSTEARRKHPDVKEAAERVIVILRGIKSTTSQQIASELAKSEEVIRPFVLACKTNNQRLTVAAVQCMQLLVSHQAISPGSIRESLNTLNSVLSYGVDTQVKILQMVLPLVTGYDGSVYGETLVEAFHLCIALQQSRDPVVSNTAAAILRQMVVTVFDRVVAEDRELNKKDGDNDKLDVSQRRNTSEQDMTRRYAKDAFFVLQDLCLLAADSDTIFIRDSSMDKGLVLELIESVLANHAHVVAQHTAMAQILRERLAPFFVNFFAEKALFTLVVRCIRIVWLFIRDLHQDMQPECEIFLSVLTRLVDPGGSGNSSNSSGGVSNKSTSGSRRASISGQRHAVVGMLSSKTVFGSGLPLFYRVLAMEVVRNILRDANLLHQLYLQYDGQLGASSDGSSEDREACHVVRDMVTAIGKVASEKPDIRTMNADGIPNAFADGQAAEFGASGSAASAGNFGAGSGGAPLPNAVAGKINAEALNVAKMSQIGLHNSSMRAEMRDLLDKNDPPNIPDTYMFYLALSAITDAVDGLAANVLSICSKNLTCLVAMTRTDAKSASHHVKKTVVNITEPALNAPLPKDERVRAVNGFAAQTWPVLLSAYAFFLGVRLDDALFDQVINTLQKLVQMCGALGIDEARNAILTLMCRNCLPQTAIADHEKQLQNGHGGKASSALASVSESVVEEKTDSPTKPSLHTQPLVTASLIGLSFTIHSRQVQCLRAIVASARYLASALGPMWYPVLVTMQQAEEVLYQSGGTQLSLHSGSGGSVAGSGAGSGGGSNPHGAGRNNNRRPSISSSLAPIVESSDDTLILSDIFKIHDEYAKLFAFVRANGDNAFAWVVRTLCLLGSDLSSVPVWHPLSQHAEQMRSVTGLLHRRISAAMNRPTFAVEELRNFAVSNVDILMGAGADAGLSDKVGQEAWSAIMYHLLATTTFVHTPAPIRTQACEALSDVVLAAMELVSRLDILPGSNEDDQEKKETAGADPPEVELSRSFAASVSTGDIQLRILTPLAQMMTGKVINTLYFAENDEHAESFEFGQFTEVRKLTLDTLHRVLQASGHSIKHAWSVVFDIIHSVLDDLVSPPTQVPSARKLSSSASSDSKQSGQLMRSVFPCLQLICTDYLEDLPADCLRRCIDSLTCFGRQKEDLNISLTAIGQAWALCDFFQAAQHRHAANDTKPQIDNMDTQLISSILAKHSTEPAGLLSSVDAALGPIIDSWWNEELADLQSHRTQQILWVLLLHSLSVLGRDLRHEVRLGAIQTLFRTLDMHGDSFDRWEWDSIIWAVVIPLAGYTLEQRAYVFELIQDKRLDELLSANAESQESKAQMASKSGVFVEDPALLYSKQWDETAATTLQGAAKAWGDQSVASGSGVWSIGYAIQAWDRMWHLVASFFVGQSLLAKGYLPCIPENVKLDVTSGYVPRLSDECGAEDSTTANVCAYLRTRSSVASAISCAATLISNMSGATFGVESDKDNDHSSTSKIAERWRISWLAWLSMCVLATNMPESASAAFNQDTQDRAVLTQDVLYSLLALCPEIVGELRVQHWFSEADCEALVTAAHRLVTYADAPLGASDATSMTKLQKQMLDTLLLVLDFSGGQGNVSGENPSRLIDADAAVAFVLSELTMLAVAPYSIQEPGNNMSGTTGGGLSGSENPAASAILSNSSVVKRAQAALSAYKQRVATIASLTNPASTSERKRQSGSGTKAKRTIQATFIALAEAALEKLGDILCAPSLFGVPEAKKQLEPGYNCNCAMRVLSRGIWRDVIVAMGWHLVVPLTATKSEQGKQQGKAADWFVRVVPSRMMQLRSMAAGLQSPGEMHEALADAWLAVGTVVGLTINMPTNTLSGMAAVATRAPDSSGTESEACGVERSSSAAQDTLPTSTQIAILDAVAEASLQYVAVANKETPARPAKQSEEICAYWGVLVGILEWGALMAAEPVVVLSVDESDEFLFTETGSSSDTTTGHTGFHRNRQALTIACFKWLFVMSSAHPIVLSSDAEQGTKEERELPLWVSEAAAPRLVRRIKTVLEAFVGNKALLGRSPMPQSHIELVRAILESLAQLQCQPGALNCLLTQSHESQTMGGGGRAAGQAFRQHALGGTTAHIFAMYDSLVNLLSVSDIAVLQSVQMCLHRVSAEIFK</sequence>
<evidence type="ECO:0000259" key="7">
    <source>
        <dbReference type="Pfam" id="PF16213"/>
    </source>
</evidence>
<organism evidence="8 9">
    <name type="scientific">Coemansia spiralis</name>
    <dbReference type="NCBI Taxonomy" id="417178"/>
    <lineage>
        <taxon>Eukaryota</taxon>
        <taxon>Fungi</taxon>
        <taxon>Fungi incertae sedis</taxon>
        <taxon>Zoopagomycota</taxon>
        <taxon>Kickxellomycotina</taxon>
        <taxon>Kickxellomycetes</taxon>
        <taxon>Kickxellales</taxon>
        <taxon>Kickxellaceae</taxon>
        <taxon>Coemansia</taxon>
    </lineage>
</organism>
<evidence type="ECO:0000259" key="6">
    <source>
        <dbReference type="Pfam" id="PF16206"/>
    </source>
</evidence>